<protein>
    <submittedName>
        <fullName evidence="2">DUF3941 domain-containing protein</fullName>
    </submittedName>
</protein>
<accession>A0ABV6LQX4</accession>
<dbReference type="Proteomes" id="UP001589836">
    <property type="component" value="Unassembled WGS sequence"/>
</dbReference>
<comment type="caution">
    <text evidence="2">The sequence shown here is derived from an EMBL/GenBank/DDBJ whole genome shotgun (WGS) entry which is preliminary data.</text>
</comment>
<reference evidence="2 3" key="1">
    <citation type="submission" date="2024-09" db="EMBL/GenBank/DDBJ databases">
        <authorList>
            <person name="Sun Q."/>
            <person name="Mori K."/>
        </authorList>
    </citation>
    <scope>NUCLEOTIDE SEQUENCE [LARGE SCALE GENOMIC DNA]</scope>
    <source>
        <strain evidence="2 3">NCAIM B.02529</strain>
    </source>
</reference>
<organism evidence="2 3">
    <name type="scientific">Pontibacillus salicampi</name>
    <dbReference type="NCBI Taxonomy" id="1449801"/>
    <lineage>
        <taxon>Bacteria</taxon>
        <taxon>Bacillati</taxon>
        <taxon>Bacillota</taxon>
        <taxon>Bacilli</taxon>
        <taxon>Bacillales</taxon>
        <taxon>Bacillaceae</taxon>
        <taxon>Pontibacillus</taxon>
    </lineage>
</organism>
<dbReference type="RefSeq" id="WP_377349199.1">
    <property type="nucleotide sequence ID" value="NZ_JBHLTP010000011.1"/>
</dbReference>
<gene>
    <name evidence="2" type="ORF">ACFFGV_14625</name>
</gene>
<proteinExistence type="predicted"/>
<keyword evidence="3" id="KW-1185">Reference proteome</keyword>
<name>A0ABV6LQX4_9BACI</name>
<evidence type="ECO:0000313" key="2">
    <source>
        <dbReference type="EMBL" id="MFC0524810.1"/>
    </source>
</evidence>
<feature type="region of interest" description="Disordered" evidence="1">
    <location>
        <begin position="1"/>
        <end position="41"/>
    </location>
</feature>
<evidence type="ECO:0000313" key="3">
    <source>
        <dbReference type="Proteomes" id="UP001589836"/>
    </source>
</evidence>
<sequence length="41" mass="4870">MTSDNDKKARDKNAIRAKKNEEREASRQHGERQFSKKTDHK</sequence>
<evidence type="ECO:0000256" key="1">
    <source>
        <dbReference type="SAM" id="MobiDB-lite"/>
    </source>
</evidence>
<dbReference type="EMBL" id="JBHLTP010000011">
    <property type="protein sequence ID" value="MFC0524810.1"/>
    <property type="molecule type" value="Genomic_DNA"/>
</dbReference>